<dbReference type="Gene3D" id="1.10.1580.10">
    <property type="match status" value="1"/>
</dbReference>
<dbReference type="Proteomes" id="UP000309038">
    <property type="component" value="Unassembled WGS sequence"/>
</dbReference>
<dbReference type="AlphaFoldDB" id="A0A4S4KRC8"/>
<dbReference type="PANTHER" id="PTHR45782">
    <property type="entry name" value="MITOCHONDRIAL RIBOSOME-ASSOCIATED GTPASE 1"/>
    <property type="match status" value="1"/>
</dbReference>
<dbReference type="GO" id="GO:0003924">
    <property type="term" value="F:GTPase activity"/>
    <property type="evidence" value="ECO:0007669"/>
    <property type="project" value="TreeGrafter"/>
</dbReference>
<evidence type="ECO:0000313" key="6">
    <source>
        <dbReference type="Proteomes" id="UP000309038"/>
    </source>
</evidence>
<keyword evidence="6" id="KW-1185">Reference proteome</keyword>
<dbReference type="InterPro" id="IPR023179">
    <property type="entry name" value="GTP-bd_ortho_bundle_sf"/>
</dbReference>
<dbReference type="Pfam" id="PF01926">
    <property type="entry name" value="MMR_HSR1"/>
    <property type="match status" value="1"/>
</dbReference>
<accession>A0A4S4KRC8</accession>
<dbReference type="SUPFAM" id="SSF52540">
    <property type="entry name" value="P-loop containing nucleoside triphosphate hydrolases"/>
    <property type="match status" value="1"/>
</dbReference>
<dbReference type="EMBL" id="SGPJ01000038">
    <property type="protein sequence ID" value="THH00851.1"/>
    <property type="molecule type" value="Genomic_DNA"/>
</dbReference>
<dbReference type="GO" id="GO:0032543">
    <property type="term" value="P:mitochondrial translation"/>
    <property type="evidence" value="ECO:0007669"/>
    <property type="project" value="TreeGrafter"/>
</dbReference>
<feature type="domain" description="G" evidence="4">
    <location>
        <begin position="17"/>
        <end position="84"/>
    </location>
</feature>
<dbReference type="PANTHER" id="PTHR45782:SF4">
    <property type="entry name" value="MITOCHONDRIAL RIBOSOME-ASSOCIATED GTPASE 1"/>
    <property type="match status" value="1"/>
</dbReference>
<organism evidence="5 6">
    <name type="scientific">Hermanssonia centrifuga</name>
    <dbReference type="NCBI Taxonomy" id="98765"/>
    <lineage>
        <taxon>Eukaryota</taxon>
        <taxon>Fungi</taxon>
        <taxon>Dikarya</taxon>
        <taxon>Basidiomycota</taxon>
        <taxon>Agaricomycotina</taxon>
        <taxon>Agaricomycetes</taxon>
        <taxon>Polyporales</taxon>
        <taxon>Meruliaceae</taxon>
        <taxon>Hermanssonia</taxon>
    </lineage>
</organism>
<dbReference type="Gene3D" id="3.40.50.300">
    <property type="entry name" value="P-loop containing nucleotide triphosphate hydrolases"/>
    <property type="match status" value="1"/>
</dbReference>
<evidence type="ECO:0000313" key="5">
    <source>
        <dbReference type="EMBL" id="THH00851.1"/>
    </source>
</evidence>
<evidence type="ECO:0000256" key="2">
    <source>
        <dbReference type="ARBA" id="ARBA00023134"/>
    </source>
</evidence>
<keyword evidence="1" id="KW-0547">Nucleotide-binding</keyword>
<reference evidence="5 6" key="1">
    <citation type="submission" date="2019-02" db="EMBL/GenBank/DDBJ databases">
        <title>Genome sequencing of the rare red list fungi Phlebia centrifuga.</title>
        <authorList>
            <person name="Buettner E."/>
            <person name="Kellner H."/>
        </authorList>
    </citation>
    <scope>NUCLEOTIDE SEQUENCE [LARGE SCALE GENOMIC DNA]</scope>
    <source>
        <strain evidence="5 6">DSM 108282</strain>
    </source>
</reference>
<protein>
    <recommendedName>
        <fullName evidence="4">G domain-containing protein</fullName>
    </recommendedName>
</protein>
<sequence length="261" mass="28651">MIVDIAKQHPMQPELNVLVVGMPNVGKSTLLNALRAMGIPGPTPKALRTSAHPGLTRALSTRLKLSLAPLVYSYDSPGVMLPFLGKGDKGAERGVKLALIDPIAPAYLSLLPPATSPIVDIYEFLDLLARRLGMLKRGGIVDQTRAAVWFIKWWRDNGGQLAASTPLTTSMPADGPQTHRRGWGFDFEWSVDQSEVASYDEAMIQRKMETCIDAFEAEVQEEEQEGGGISSTQEKKRFKEKLQSKRVAKSAAKLAARKNHM</sequence>
<feature type="compositionally biased region" description="Basic and acidic residues" evidence="3">
    <location>
        <begin position="233"/>
        <end position="243"/>
    </location>
</feature>
<comment type="caution">
    <text evidence="5">The sequence shown here is derived from an EMBL/GenBank/DDBJ whole genome shotgun (WGS) entry which is preliminary data.</text>
</comment>
<evidence type="ECO:0000256" key="1">
    <source>
        <dbReference type="ARBA" id="ARBA00022741"/>
    </source>
</evidence>
<dbReference type="InterPro" id="IPR006073">
    <property type="entry name" value="GTP-bd"/>
</dbReference>
<gene>
    <name evidence="5" type="ORF">EW026_g1737</name>
</gene>
<dbReference type="GO" id="GO:0005739">
    <property type="term" value="C:mitochondrion"/>
    <property type="evidence" value="ECO:0007669"/>
    <property type="project" value="TreeGrafter"/>
</dbReference>
<name>A0A4S4KRC8_9APHY</name>
<proteinExistence type="predicted"/>
<dbReference type="InterPro" id="IPR027417">
    <property type="entry name" value="P-loop_NTPase"/>
</dbReference>
<evidence type="ECO:0000259" key="4">
    <source>
        <dbReference type="Pfam" id="PF01926"/>
    </source>
</evidence>
<keyword evidence="2" id="KW-0342">GTP-binding</keyword>
<evidence type="ECO:0000256" key="3">
    <source>
        <dbReference type="SAM" id="MobiDB-lite"/>
    </source>
</evidence>
<feature type="region of interest" description="Disordered" evidence="3">
    <location>
        <begin position="221"/>
        <end position="261"/>
    </location>
</feature>
<dbReference type="GO" id="GO:0005525">
    <property type="term" value="F:GTP binding"/>
    <property type="evidence" value="ECO:0007669"/>
    <property type="project" value="UniProtKB-KW"/>
</dbReference>